<feature type="transmembrane region" description="Helical" evidence="1">
    <location>
        <begin position="210"/>
        <end position="230"/>
    </location>
</feature>
<organism evidence="2">
    <name type="scientific">Candidatus Electrothrix aestuarii</name>
    <dbReference type="NCBI Taxonomy" id="3062594"/>
    <lineage>
        <taxon>Bacteria</taxon>
        <taxon>Pseudomonadati</taxon>
        <taxon>Thermodesulfobacteriota</taxon>
        <taxon>Desulfobulbia</taxon>
        <taxon>Desulfobulbales</taxon>
        <taxon>Desulfobulbaceae</taxon>
        <taxon>Candidatus Electrothrix</taxon>
    </lineage>
</organism>
<feature type="transmembrane region" description="Helical" evidence="1">
    <location>
        <begin position="182"/>
        <end position="203"/>
    </location>
</feature>
<keyword evidence="1" id="KW-1133">Transmembrane helix</keyword>
<dbReference type="EMBL" id="CP159373">
    <property type="protein sequence ID" value="XCN73741.1"/>
    <property type="molecule type" value="Genomic_DNA"/>
</dbReference>
<dbReference type="PANTHER" id="PTHR35337">
    <property type="entry name" value="SLR1478 PROTEIN"/>
    <property type="match status" value="1"/>
</dbReference>
<name>A0AAU8LXZ8_9BACT</name>
<evidence type="ECO:0000256" key="1">
    <source>
        <dbReference type="SAM" id="Phobius"/>
    </source>
</evidence>
<dbReference type="KEGG" id="eaj:Q3M24_03015"/>
<evidence type="ECO:0000313" key="2">
    <source>
        <dbReference type="EMBL" id="XCN73741.1"/>
    </source>
</evidence>
<keyword evidence="1" id="KW-0472">Membrane</keyword>
<keyword evidence="1" id="KW-0812">Transmembrane</keyword>
<feature type="transmembrane region" description="Helical" evidence="1">
    <location>
        <begin position="108"/>
        <end position="130"/>
    </location>
</feature>
<reference evidence="2" key="1">
    <citation type="journal article" date="2024" name="Syst. Appl. Microbiol.">
        <title>First single-strain enrichments of Electrothrix cable bacteria, description of E. aestuarii sp. nov. and E. rattekaaiensis sp. nov., and proposal of a cable bacteria taxonomy following the rules of the SeqCode.</title>
        <authorList>
            <person name="Plum-Jensen L.E."/>
            <person name="Schramm A."/>
            <person name="Marshall I.P.G."/>
        </authorList>
    </citation>
    <scope>NUCLEOTIDE SEQUENCE</scope>
    <source>
        <strain evidence="2">Rat1</strain>
    </source>
</reference>
<proteinExistence type="predicted"/>
<protein>
    <submittedName>
        <fullName evidence="2">Stage II sporulation protein M</fullName>
    </submittedName>
</protein>
<sequence>MILNIDKFITEERPFWEELETFLQRSGKENAECFSLEEIRRFHYLYQRCSAGLGRLATFSAEPETRGYLENLIARAYAEIHERRRSERNLKGAQRLFRIFPQTFRRHIKAFCLVLIVTLLGAAFGGFVLIKDPQAKIVILPFSHLQNSPDERVADEMEEKGERLSGHQAEFAGSLMTHNIKVAIFAMGLGLTFGIGTLISLFYNGIILGAVAVDYILAGQGTFLTGWLLPHGSIEIPAFLVAGQAGLVLAQALIGYGDRTPAGQRLRRILPDLTVLIGGVAVMLIWAGLVESFFSQYHEPVIPYSIKISFGVAELLLLILYLGLVGKRSVSKTALSLSPGH</sequence>
<dbReference type="PANTHER" id="PTHR35337:SF1">
    <property type="entry name" value="SLR1478 PROTEIN"/>
    <property type="match status" value="1"/>
</dbReference>
<feature type="transmembrane region" description="Helical" evidence="1">
    <location>
        <begin position="301"/>
        <end position="324"/>
    </location>
</feature>
<dbReference type="Pfam" id="PF01944">
    <property type="entry name" value="SpoIIM"/>
    <property type="match status" value="1"/>
</dbReference>
<reference evidence="2" key="2">
    <citation type="submission" date="2024-06" db="EMBL/GenBank/DDBJ databases">
        <authorList>
            <person name="Plum-Jensen L.E."/>
            <person name="Schramm A."/>
            <person name="Marshall I.P.G."/>
        </authorList>
    </citation>
    <scope>NUCLEOTIDE SEQUENCE</scope>
    <source>
        <strain evidence="2">Rat1</strain>
    </source>
</reference>
<dbReference type="InterPro" id="IPR002798">
    <property type="entry name" value="SpoIIM-like"/>
</dbReference>
<accession>A0AAU8LXZ8</accession>
<feature type="transmembrane region" description="Helical" evidence="1">
    <location>
        <begin position="269"/>
        <end position="289"/>
    </location>
</feature>
<feature type="transmembrane region" description="Helical" evidence="1">
    <location>
        <begin position="236"/>
        <end position="257"/>
    </location>
</feature>
<dbReference type="AlphaFoldDB" id="A0AAU8LXZ8"/>
<gene>
    <name evidence="2" type="ORF">Q3M24_03015</name>
</gene>